<dbReference type="STRING" id="1576369.SAMN05421753_10212"/>
<sequence length="174" mass="19782">MVHAYHVIISAYGFWLPNDPRGSWSDFVRSWELFRFGPATKTESTRSVASRPHDIELRQRAKAALQHPPVRFSGHQALSVARGFGHMCEKSKVVIWACAIMPEHLQIRKSCPVRGRGRAGKSISTTRKRLIGQSATLNSIRSKRKSDDSIGRLSLHFTRNRVVRWTTAKRISHV</sequence>
<evidence type="ECO:0000313" key="2">
    <source>
        <dbReference type="Proteomes" id="UP000199518"/>
    </source>
</evidence>
<organism evidence="1 2">
    <name type="scientific">Planctomicrobium piriforme</name>
    <dbReference type="NCBI Taxonomy" id="1576369"/>
    <lineage>
        <taxon>Bacteria</taxon>
        <taxon>Pseudomonadati</taxon>
        <taxon>Planctomycetota</taxon>
        <taxon>Planctomycetia</taxon>
        <taxon>Planctomycetales</taxon>
        <taxon>Planctomycetaceae</taxon>
        <taxon>Planctomicrobium</taxon>
    </lineage>
</organism>
<protein>
    <submittedName>
        <fullName evidence="1">Uncharacterized protein</fullName>
    </submittedName>
</protein>
<keyword evidence="2" id="KW-1185">Reference proteome</keyword>
<evidence type="ECO:0000313" key="1">
    <source>
        <dbReference type="EMBL" id="SFH67602.1"/>
    </source>
</evidence>
<accession>A0A1I3BZE3</accession>
<dbReference type="AlphaFoldDB" id="A0A1I3BZE3"/>
<dbReference type="Proteomes" id="UP000199518">
    <property type="component" value="Unassembled WGS sequence"/>
</dbReference>
<reference evidence="2" key="1">
    <citation type="submission" date="2016-10" db="EMBL/GenBank/DDBJ databases">
        <authorList>
            <person name="Varghese N."/>
            <person name="Submissions S."/>
        </authorList>
    </citation>
    <scope>NUCLEOTIDE SEQUENCE [LARGE SCALE GENOMIC DNA]</scope>
    <source>
        <strain evidence="2">DSM 26348</strain>
    </source>
</reference>
<gene>
    <name evidence="1" type="ORF">SAMN05421753_10212</name>
</gene>
<proteinExistence type="predicted"/>
<dbReference type="EMBL" id="FOQD01000002">
    <property type="protein sequence ID" value="SFH67602.1"/>
    <property type="molecule type" value="Genomic_DNA"/>
</dbReference>
<name>A0A1I3BZE3_9PLAN</name>